<keyword evidence="3" id="KW-0862">Zinc</keyword>
<evidence type="ECO:0000313" key="10">
    <source>
        <dbReference type="Proteomes" id="UP000321393"/>
    </source>
</evidence>
<keyword evidence="1" id="KW-0479">Metal-binding</keyword>
<dbReference type="InterPro" id="IPR002035">
    <property type="entry name" value="VWF_A"/>
</dbReference>
<dbReference type="Pfam" id="PF00097">
    <property type="entry name" value="zf-C3HC4"/>
    <property type="match status" value="1"/>
</dbReference>
<gene>
    <name evidence="9" type="ORF">E5676_scaffold255G00470</name>
    <name evidence="8" type="ORF">E6C27_scaffold253G00860</name>
</gene>
<proteinExistence type="predicted"/>
<comment type="caution">
    <text evidence="9">The sequence shown here is derived from an EMBL/GenBank/DDBJ whole genome shotgun (WGS) entry which is preliminary data.</text>
</comment>
<accession>A0A5D3CM12</accession>
<dbReference type="PANTHER" id="PTHR10579:SF47">
    <property type="entry name" value="OS09G0298500 PROTEIN"/>
    <property type="match status" value="1"/>
</dbReference>
<evidence type="ECO:0000313" key="8">
    <source>
        <dbReference type="EMBL" id="KAA0025595.1"/>
    </source>
</evidence>
<dbReference type="InterPro" id="IPR036465">
    <property type="entry name" value="vWFA_dom_sf"/>
</dbReference>
<dbReference type="AlphaFoldDB" id="A0A5D3CM12"/>
<evidence type="ECO:0000259" key="7">
    <source>
        <dbReference type="PROSITE" id="PS50089"/>
    </source>
</evidence>
<dbReference type="InterPro" id="IPR018957">
    <property type="entry name" value="Znf_C3HC4_RING-type"/>
</dbReference>
<dbReference type="EMBL" id="SSTD01010113">
    <property type="protein sequence ID" value="TYK12470.1"/>
    <property type="molecule type" value="Genomic_DNA"/>
</dbReference>
<feature type="region of interest" description="Disordered" evidence="5">
    <location>
        <begin position="250"/>
        <end position="269"/>
    </location>
</feature>
<protein>
    <submittedName>
        <fullName evidence="9">Zinc finger, C3HC4 type (RING finger) protein</fullName>
    </submittedName>
</protein>
<dbReference type="Proteomes" id="UP000321947">
    <property type="component" value="Unassembled WGS sequence"/>
</dbReference>
<dbReference type="EMBL" id="SSTE01023086">
    <property type="protein sequence ID" value="KAA0025595.1"/>
    <property type="molecule type" value="Genomic_DNA"/>
</dbReference>
<evidence type="ECO:0000256" key="2">
    <source>
        <dbReference type="ARBA" id="ARBA00022771"/>
    </source>
</evidence>
<dbReference type="OrthoDB" id="687730at2759"/>
<keyword evidence="6" id="KW-0472">Membrane</keyword>
<feature type="transmembrane region" description="Helical" evidence="6">
    <location>
        <begin position="38"/>
        <end position="59"/>
    </location>
</feature>
<sequence length="562" mass="63178">MAGGGRRGASSILKKAARKIVVAAYACRSFSPRKARSVSFFFFFFFFFFFLVYVSNLSVVSAEKSRHVVEDVGEGEIADQTESITTNNLPSKNLCAICLDPLNYKTKGSRPGQAIFTAQCSHAFHFTCISSNVRHGSVTCPICRAQWTQLPRNSAPLCPQSDPILRILDDSIATFRINRRSFLLSGRYDDDDPVELDHTPTHDSRLSFYVHTTPSSFCPPIQVNGCTPGYVCSNHHARPPLRQQFLCRSPSPSLQSPARQTPRMTGNPRNSSRYYLSVKLAHQQATDLVLIACANGPHLRLLKQAMGLVVSSLRSIDRLAIVTYSSSATRVFPLKRMTSYGKRAALQVIDRLFYMGQPDTVEGLKKAVKILEDSIHKNPNSSILHLSDSRTQPYHLINLESPVVPVHWFHVGLGFSISTGFVMQEFEEFLMTKVLRGIIRNIQLRIGEESSRSTIIGIAELRGDEEKKIVIDNLFSDNEGHVRVRYSYVDGEVNDEECIKVGETQLSIGNKSNNIVTLDEAGRENREEDASMGGRISSVERWEYHDPFMARRWAKHLHSYRL</sequence>
<dbReference type="GO" id="GO:0008270">
    <property type="term" value="F:zinc ion binding"/>
    <property type="evidence" value="ECO:0007669"/>
    <property type="project" value="UniProtKB-KW"/>
</dbReference>
<evidence type="ECO:0000313" key="11">
    <source>
        <dbReference type="Proteomes" id="UP000321947"/>
    </source>
</evidence>
<name>A0A5D3CM12_CUCMM</name>
<dbReference type="PROSITE" id="PS50089">
    <property type="entry name" value="ZF_RING_2"/>
    <property type="match status" value="1"/>
</dbReference>
<keyword evidence="6" id="KW-0812">Transmembrane</keyword>
<dbReference type="Proteomes" id="UP000321393">
    <property type="component" value="Unassembled WGS sequence"/>
</dbReference>
<evidence type="ECO:0000256" key="4">
    <source>
        <dbReference type="PROSITE-ProRule" id="PRU00175"/>
    </source>
</evidence>
<dbReference type="Gene3D" id="3.30.40.10">
    <property type="entry name" value="Zinc/RING finger domain, C3HC4 (zinc finger)"/>
    <property type="match status" value="1"/>
</dbReference>
<keyword evidence="6" id="KW-1133">Transmembrane helix</keyword>
<dbReference type="PANTHER" id="PTHR10579">
    <property type="entry name" value="CALCIUM-ACTIVATED CHLORIDE CHANNEL REGULATOR"/>
    <property type="match status" value="1"/>
</dbReference>
<reference evidence="10 11" key="1">
    <citation type="submission" date="2019-08" db="EMBL/GenBank/DDBJ databases">
        <title>Draft genome sequences of two oriental melons (Cucumis melo L. var makuwa).</title>
        <authorList>
            <person name="Kwon S.-Y."/>
        </authorList>
    </citation>
    <scope>NUCLEOTIDE SEQUENCE [LARGE SCALE GENOMIC DNA]</scope>
    <source>
        <strain evidence="11">cv. Chang Bougi</strain>
        <strain evidence="10">cv. SW 3</strain>
        <tissue evidence="9">Leaf</tissue>
    </source>
</reference>
<keyword evidence="2 4" id="KW-0863">Zinc-finger</keyword>
<dbReference type="SMART" id="SM00184">
    <property type="entry name" value="RING"/>
    <property type="match status" value="1"/>
</dbReference>
<organism evidence="9 11">
    <name type="scientific">Cucumis melo var. makuwa</name>
    <name type="common">Oriental melon</name>
    <dbReference type="NCBI Taxonomy" id="1194695"/>
    <lineage>
        <taxon>Eukaryota</taxon>
        <taxon>Viridiplantae</taxon>
        <taxon>Streptophyta</taxon>
        <taxon>Embryophyta</taxon>
        <taxon>Tracheophyta</taxon>
        <taxon>Spermatophyta</taxon>
        <taxon>Magnoliopsida</taxon>
        <taxon>eudicotyledons</taxon>
        <taxon>Gunneridae</taxon>
        <taxon>Pentapetalae</taxon>
        <taxon>rosids</taxon>
        <taxon>fabids</taxon>
        <taxon>Cucurbitales</taxon>
        <taxon>Cucurbitaceae</taxon>
        <taxon>Benincaseae</taxon>
        <taxon>Cucumis</taxon>
    </lineage>
</organism>
<evidence type="ECO:0000256" key="1">
    <source>
        <dbReference type="ARBA" id="ARBA00022723"/>
    </source>
</evidence>
<evidence type="ECO:0000256" key="6">
    <source>
        <dbReference type="SAM" id="Phobius"/>
    </source>
</evidence>
<dbReference type="SUPFAM" id="SSF53300">
    <property type="entry name" value="vWA-like"/>
    <property type="match status" value="1"/>
</dbReference>
<evidence type="ECO:0000256" key="3">
    <source>
        <dbReference type="ARBA" id="ARBA00022833"/>
    </source>
</evidence>
<dbReference type="InterPro" id="IPR001841">
    <property type="entry name" value="Znf_RING"/>
</dbReference>
<dbReference type="InterPro" id="IPR051266">
    <property type="entry name" value="CLCR"/>
</dbReference>
<feature type="domain" description="RING-type" evidence="7">
    <location>
        <begin position="95"/>
        <end position="144"/>
    </location>
</feature>
<dbReference type="STRING" id="1194695.A0A5D3CM12"/>
<evidence type="ECO:0000313" key="9">
    <source>
        <dbReference type="EMBL" id="TYK12470.1"/>
    </source>
</evidence>
<dbReference type="Gene3D" id="3.40.50.410">
    <property type="entry name" value="von Willebrand factor, type A domain"/>
    <property type="match status" value="1"/>
</dbReference>
<dbReference type="InterPro" id="IPR013083">
    <property type="entry name" value="Znf_RING/FYVE/PHD"/>
</dbReference>
<dbReference type="Pfam" id="PF13519">
    <property type="entry name" value="VWA_2"/>
    <property type="match status" value="1"/>
</dbReference>
<dbReference type="SUPFAM" id="SSF57850">
    <property type="entry name" value="RING/U-box"/>
    <property type="match status" value="1"/>
</dbReference>
<evidence type="ECO:0000256" key="5">
    <source>
        <dbReference type="SAM" id="MobiDB-lite"/>
    </source>
</evidence>